<evidence type="ECO:0000313" key="2">
    <source>
        <dbReference type="Proteomes" id="UP001341840"/>
    </source>
</evidence>
<reference evidence="1 2" key="1">
    <citation type="journal article" date="2023" name="Plants (Basel)">
        <title>Bridging the Gap: Combining Genomics and Transcriptomics Approaches to Understand Stylosanthes scabra, an Orphan Legume from the Brazilian Caatinga.</title>
        <authorList>
            <person name="Ferreira-Neto J.R.C."/>
            <person name="da Silva M.D."/>
            <person name="Binneck E."/>
            <person name="de Melo N.F."/>
            <person name="da Silva R.H."/>
            <person name="de Melo A.L.T.M."/>
            <person name="Pandolfi V."/>
            <person name="Bustamante F.O."/>
            <person name="Brasileiro-Vidal A.C."/>
            <person name="Benko-Iseppon A.M."/>
        </authorList>
    </citation>
    <scope>NUCLEOTIDE SEQUENCE [LARGE SCALE GENOMIC DNA]</scope>
    <source>
        <tissue evidence="1">Leaves</tissue>
    </source>
</reference>
<organism evidence="1 2">
    <name type="scientific">Stylosanthes scabra</name>
    <dbReference type="NCBI Taxonomy" id="79078"/>
    <lineage>
        <taxon>Eukaryota</taxon>
        <taxon>Viridiplantae</taxon>
        <taxon>Streptophyta</taxon>
        <taxon>Embryophyta</taxon>
        <taxon>Tracheophyta</taxon>
        <taxon>Spermatophyta</taxon>
        <taxon>Magnoliopsida</taxon>
        <taxon>eudicotyledons</taxon>
        <taxon>Gunneridae</taxon>
        <taxon>Pentapetalae</taxon>
        <taxon>rosids</taxon>
        <taxon>fabids</taxon>
        <taxon>Fabales</taxon>
        <taxon>Fabaceae</taxon>
        <taxon>Papilionoideae</taxon>
        <taxon>50 kb inversion clade</taxon>
        <taxon>dalbergioids sensu lato</taxon>
        <taxon>Dalbergieae</taxon>
        <taxon>Pterocarpus clade</taxon>
        <taxon>Stylosanthes</taxon>
    </lineage>
</organism>
<proteinExistence type="predicted"/>
<keyword evidence="2" id="KW-1185">Reference proteome</keyword>
<accession>A0ABU6TW66</accession>
<evidence type="ECO:0000313" key="1">
    <source>
        <dbReference type="EMBL" id="MED6153082.1"/>
    </source>
</evidence>
<dbReference type="Proteomes" id="UP001341840">
    <property type="component" value="Unassembled WGS sequence"/>
</dbReference>
<sequence length="109" mass="11764">MPCSLPHLLSAPATIPETLATTFKNPNTATVSNRATTAVNCALLFLLCQRRTATLNLCTPHQRHPSSIIFANSKHRETEPIHYHLPPSCISPPASIITSGLLVLLLPCS</sequence>
<dbReference type="EMBL" id="JASCZI010093102">
    <property type="protein sequence ID" value="MED6153082.1"/>
    <property type="molecule type" value="Genomic_DNA"/>
</dbReference>
<name>A0ABU6TW66_9FABA</name>
<gene>
    <name evidence="1" type="ORF">PIB30_098158</name>
</gene>
<comment type="caution">
    <text evidence="1">The sequence shown here is derived from an EMBL/GenBank/DDBJ whole genome shotgun (WGS) entry which is preliminary data.</text>
</comment>
<protein>
    <submittedName>
        <fullName evidence="1">Uncharacterized protein</fullName>
    </submittedName>
</protein>